<dbReference type="SUPFAM" id="SSF52499">
    <property type="entry name" value="Isochorismatase-like hydrolases"/>
    <property type="match status" value="1"/>
</dbReference>
<organism evidence="3 4">
    <name type="scientific">Chlamydomonas eustigma</name>
    <dbReference type="NCBI Taxonomy" id="1157962"/>
    <lineage>
        <taxon>Eukaryota</taxon>
        <taxon>Viridiplantae</taxon>
        <taxon>Chlorophyta</taxon>
        <taxon>core chlorophytes</taxon>
        <taxon>Chlorophyceae</taxon>
        <taxon>CS clade</taxon>
        <taxon>Chlamydomonadales</taxon>
        <taxon>Chlamydomonadaceae</taxon>
        <taxon>Chlamydomonas</taxon>
    </lineage>
</organism>
<dbReference type="InterPro" id="IPR036380">
    <property type="entry name" value="Isochorismatase-like_sf"/>
</dbReference>
<dbReference type="Pfam" id="PF00857">
    <property type="entry name" value="Isochorismatase"/>
    <property type="match status" value="1"/>
</dbReference>
<dbReference type="OrthoDB" id="269496at2759"/>
<evidence type="ECO:0000256" key="1">
    <source>
        <dbReference type="ARBA" id="ARBA00006336"/>
    </source>
</evidence>
<dbReference type="InterPro" id="IPR000868">
    <property type="entry name" value="Isochorismatase-like_dom"/>
</dbReference>
<dbReference type="EMBL" id="BEGY01000013">
    <property type="protein sequence ID" value="GAX75726.1"/>
    <property type="molecule type" value="Genomic_DNA"/>
</dbReference>
<keyword evidence="4" id="KW-1185">Reference proteome</keyword>
<accession>A0A250WY66</accession>
<name>A0A250WY66_9CHLO</name>
<evidence type="ECO:0000259" key="2">
    <source>
        <dbReference type="Pfam" id="PF00857"/>
    </source>
</evidence>
<protein>
    <recommendedName>
        <fullName evidence="2">Isochorismatase-like domain-containing protein</fullName>
    </recommendedName>
</protein>
<dbReference type="Gene3D" id="3.40.50.850">
    <property type="entry name" value="Isochorismatase-like"/>
    <property type="match status" value="1"/>
</dbReference>
<gene>
    <name evidence="3" type="ORF">CEUSTIGMA_g3169.t1</name>
</gene>
<comment type="caution">
    <text evidence="3">The sequence shown here is derived from an EMBL/GenBank/DDBJ whole genome shotgun (WGS) entry which is preliminary data.</text>
</comment>
<dbReference type="AlphaFoldDB" id="A0A250WY66"/>
<evidence type="ECO:0000313" key="4">
    <source>
        <dbReference type="Proteomes" id="UP000232323"/>
    </source>
</evidence>
<dbReference type="CDD" id="cd01012">
    <property type="entry name" value="YcaC_related"/>
    <property type="match status" value="1"/>
</dbReference>
<dbReference type="STRING" id="1157962.A0A250WY66"/>
<dbReference type="InterPro" id="IPR050993">
    <property type="entry name" value="Isochorismatase_domain"/>
</dbReference>
<evidence type="ECO:0000313" key="3">
    <source>
        <dbReference type="EMBL" id="GAX75726.1"/>
    </source>
</evidence>
<sequence length="201" mass="22145">MAISSRIGKLIPSTSALFVCDVQEKFRPVISHFPAVIDTARRMIRGANTLQLPVIATEQYPKALGSTCSELVEVLTPTSPIVPKTLFSMLTPEVEEALQKMPNVKQVMLLGIEAHVCVLQTTLDLMERGFEVHLVVDGVSSQRLHDRAVGIHRMSQAGAFITTSEMILFQMMKDAKHKDFKAISALVKESQAEPIPFTSSL</sequence>
<dbReference type="PANTHER" id="PTHR14119">
    <property type="entry name" value="HYDROLASE"/>
    <property type="match status" value="1"/>
</dbReference>
<dbReference type="PANTHER" id="PTHR14119:SF3">
    <property type="entry name" value="ISOCHORISMATASE DOMAIN-CONTAINING PROTEIN 2"/>
    <property type="match status" value="1"/>
</dbReference>
<dbReference type="FunFam" id="3.40.50.850:FF:000001">
    <property type="entry name" value="Isochorismatase domain-containing protein 1"/>
    <property type="match status" value="1"/>
</dbReference>
<feature type="domain" description="Isochorismatase-like" evidence="2">
    <location>
        <begin position="15"/>
        <end position="165"/>
    </location>
</feature>
<reference evidence="3 4" key="1">
    <citation type="submission" date="2017-08" db="EMBL/GenBank/DDBJ databases">
        <title>Acidophilic green algal genome provides insights into adaptation to an acidic environment.</title>
        <authorList>
            <person name="Hirooka S."/>
            <person name="Hirose Y."/>
            <person name="Kanesaki Y."/>
            <person name="Higuchi S."/>
            <person name="Fujiwara T."/>
            <person name="Onuma R."/>
            <person name="Era A."/>
            <person name="Ohbayashi R."/>
            <person name="Uzuka A."/>
            <person name="Nozaki H."/>
            <person name="Yoshikawa H."/>
            <person name="Miyagishima S.Y."/>
        </authorList>
    </citation>
    <scope>NUCLEOTIDE SEQUENCE [LARGE SCALE GENOMIC DNA]</scope>
    <source>
        <strain evidence="3 4">NIES-2499</strain>
    </source>
</reference>
<dbReference type="Proteomes" id="UP000232323">
    <property type="component" value="Unassembled WGS sequence"/>
</dbReference>
<proteinExistence type="inferred from homology"/>
<comment type="similarity">
    <text evidence="1">Belongs to the isochorismatase family.</text>
</comment>